<feature type="transmembrane region" description="Helical" evidence="3">
    <location>
        <begin position="78"/>
        <end position="106"/>
    </location>
</feature>
<feature type="transmembrane region" description="Helical" evidence="3">
    <location>
        <begin position="429"/>
        <end position="450"/>
    </location>
</feature>
<feature type="transmembrane region" description="Helical" evidence="3">
    <location>
        <begin position="226"/>
        <end position="242"/>
    </location>
</feature>
<feature type="transmembrane region" description="Helical" evidence="3">
    <location>
        <begin position="462"/>
        <end position="483"/>
    </location>
</feature>
<dbReference type="GO" id="GO:0017004">
    <property type="term" value="P:cytochrome complex assembly"/>
    <property type="evidence" value="ECO:0007669"/>
    <property type="project" value="UniProtKB-KW"/>
</dbReference>
<feature type="transmembrane region" description="Helical" evidence="3">
    <location>
        <begin position="38"/>
        <end position="58"/>
    </location>
</feature>
<keyword evidence="3" id="KW-0472">Membrane</keyword>
<feature type="transmembrane region" description="Helical" evidence="3">
    <location>
        <begin position="113"/>
        <end position="130"/>
    </location>
</feature>
<feature type="transmembrane region" description="Helical" evidence="3">
    <location>
        <begin position="188"/>
        <end position="206"/>
    </location>
</feature>
<keyword evidence="2" id="KW-0201">Cytochrome c-type biogenesis</keyword>
<comment type="similarity">
    <text evidence="1">Belongs to the CcmF/CycK/Ccl1/NrfE/CcsA family.</text>
</comment>
<evidence type="ECO:0000259" key="4">
    <source>
        <dbReference type="Pfam" id="PF01578"/>
    </source>
</evidence>
<proteinExistence type="inferred from homology"/>
<keyword evidence="3" id="KW-0812">Transmembrane</keyword>
<gene>
    <name evidence="5" type="ORF">IPA_05660</name>
</gene>
<feature type="transmembrane region" description="Helical" evidence="3">
    <location>
        <begin position="164"/>
        <end position="181"/>
    </location>
</feature>
<feature type="transmembrane region" description="Helical" evidence="3">
    <location>
        <begin position="6"/>
        <end position="26"/>
    </location>
</feature>
<dbReference type="GO" id="GO:0016020">
    <property type="term" value="C:membrane"/>
    <property type="evidence" value="ECO:0007669"/>
    <property type="project" value="InterPro"/>
</dbReference>
<evidence type="ECO:0000256" key="2">
    <source>
        <dbReference type="ARBA" id="ARBA00022748"/>
    </source>
</evidence>
<dbReference type="Proteomes" id="UP001063698">
    <property type="component" value="Chromosome"/>
</dbReference>
<dbReference type="GO" id="GO:0020037">
    <property type="term" value="F:heme binding"/>
    <property type="evidence" value="ECO:0007669"/>
    <property type="project" value="InterPro"/>
</dbReference>
<evidence type="ECO:0000313" key="5">
    <source>
        <dbReference type="EMBL" id="UXD22510.1"/>
    </source>
</evidence>
<dbReference type="PANTHER" id="PTHR43653:SF1">
    <property type="entry name" value="CYTOCHROME C-TYPE BIOGENESIS PROTEIN CCMF"/>
    <property type="match status" value="1"/>
</dbReference>
<dbReference type="InterPro" id="IPR003567">
    <property type="entry name" value="Cyt_c_biogenesis"/>
</dbReference>
<feature type="transmembrane region" description="Helical" evidence="3">
    <location>
        <begin position="317"/>
        <end position="338"/>
    </location>
</feature>
<reference evidence="5" key="1">
    <citation type="submission" date="2013-11" db="EMBL/GenBank/DDBJ databases">
        <title>Comparative genomics of Ignicoccus.</title>
        <authorList>
            <person name="Podar M."/>
        </authorList>
    </citation>
    <scope>NUCLEOTIDE SEQUENCE</scope>
    <source>
        <strain evidence="5">DSM 13166</strain>
    </source>
</reference>
<protein>
    <recommendedName>
        <fullName evidence="4">Cytochrome c assembly protein domain-containing protein</fullName>
    </recommendedName>
</protein>
<organism evidence="5 6">
    <name type="scientific">Ignicoccus pacificus DSM 13166</name>
    <dbReference type="NCBI Taxonomy" id="940294"/>
    <lineage>
        <taxon>Archaea</taxon>
        <taxon>Thermoproteota</taxon>
        <taxon>Thermoprotei</taxon>
        <taxon>Desulfurococcales</taxon>
        <taxon>Desulfurococcaceae</taxon>
        <taxon>Ignicoccus</taxon>
    </lineage>
</organism>
<feature type="transmembrane region" description="Helical" evidence="3">
    <location>
        <begin position="948"/>
        <end position="968"/>
    </location>
</feature>
<dbReference type="AlphaFoldDB" id="A0A977KBD2"/>
<feature type="transmembrane region" description="Helical" evidence="3">
    <location>
        <begin position="393"/>
        <end position="417"/>
    </location>
</feature>
<dbReference type="PRINTS" id="PR01410">
    <property type="entry name" value="CCBIOGENESIS"/>
</dbReference>
<feature type="transmembrane region" description="Helical" evidence="3">
    <location>
        <begin position="249"/>
        <end position="268"/>
    </location>
</feature>
<dbReference type="Pfam" id="PF01578">
    <property type="entry name" value="Cytochrom_C_asm"/>
    <property type="match status" value="1"/>
</dbReference>
<dbReference type="KEGG" id="ipc:IPA_05660"/>
<evidence type="ECO:0000256" key="3">
    <source>
        <dbReference type="SAM" id="Phobius"/>
    </source>
</evidence>
<feature type="domain" description="Cytochrome c assembly protein" evidence="4">
    <location>
        <begin position="91"/>
        <end position="265"/>
    </location>
</feature>
<feature type="transmembrane region" description="Helical" evidence="3">
    <location>
        <begin position="274"/>
        <end position="296"/>
    </location>
</feature>
<accession>A0A977KBD2</accession>
<name>A0A977KBD2_9CREN</name>
<sequence length="989" mass="109727">MHELMLHWTGYPPLIAAALYVATLYYSVKGDSKRAKKFLTYASIALLVSWLLYLIPFVTLDFSLHEVYWNSSEGMPLWMRIATSWSGGGGSLFLFTMLAGMTLFFLRDGGIRLYLAAIPVILVGLFAAYMNDAFTLIPGHPITGAGLNPLLKSPWLYPHPLSTFGGYGILAISAIALALGYRRGRATYNVGWALLTIGIMLGALWSYETFGWGGYWAWDPVETSELMVWLAATLYPHLVPILPNLARAFAALVPSSVFLAMFVTRTGLSPLHSFAGANAGSLSLLIMAIVYLLWWLRELAEAENPLKPLKSAFKNPQPYYVGTLLAAIALGIAAFFVYGTLFVPSLMVAMGHEASVPQMSDGIKYFHPVLYPLLILMLVALPMVLLNDWGWKAIIAAEVTVLLTSAVATIAALMGYLKLAHLSPNTTNAMMAFGIPLTGFVMASAVYYIIKRYKNLKDIDVGLLHFGMALTALGVLMSGTYAFNSNYFYHFNLPPGTVESLPNGMKLSLSSFHYKLGNSFVDIYDRYVQKSSVYFYAWLALKAIAHDVSPYLQFMNNVSKTIKSNPLLQFIVDKVLHGQPIYQSDNVMVYNLTNYTLKNVHYKYFYIKDLMKNKQKLINSTGVLNSTGGTVVLYLWRTRSGDLGYSFSIDVKNLIIDRYLNLTPHDVLEFKLEKPIVIKYGDIVVRSDNITVYPAATPIAIHMRTMIPEAFTVLHGVVIFKNGTYPSTGTVSSGIMIYLKGLQDPLIKSLMHSELGKFLENPENVKKLITPPPGTKCIHQDCAGYVRAPRYIPETAMLTLNFKVIVGNSTHDFHAKIRYEAYGEIQGIHGLVPKVIHPSYGISDLYVVLNPPVAQSHVLMGASYHDLLLWYLHELFNSKNYTLGQKLALAALFAAGYNINVVNQIRQDQLPTYLELATLELYLMAKNYTSLIKTEGLYVQAKVIPGAIFVWTGPIIMAIAALIGAFVYRTPRTVSSTSRPTSTTKGTRG</sequence>
<dbReference type="InterPro" id="IPR002541">
    <property type="entry name" value="Cyt_c_assembly"/>
</dbReference>
<keyword evidence="3" id="KW-1133">Transmembrane helix</keyword>
<feature type="transmembrane region" description="Helical" evidence="3">
    <location>
        <begin position="369"/>
        <end position="386"/>
    </location>
</feature>
<evidence type="ECO:0000313" key="6">
    <source>
        <dbReference type="Proteomes" id="UP001063698"/>
    </source>
</evidence>
<keyword evidence="6" id="KW-1185">Reference proteome</keyword>
<dbReference type="GO" id="GO:0015232">
    <property type="term" value="F:heme transmembrane transporter activity"/>
    <property type="evidence" value="ECO:0007669"/>
    <property type="project" value="InterPro"/>
</dbReference>
<dbReference type="PANTHER" id="PTHR43653">
    <property type="entry name" value="CYTOCHROME C ASSEMBLY PROTEIN-RELATED"/>
    <property type="match status" value="1"/>
</dbReference>
<evidence type="ECO:0000256" key="1">
    <source>
        <dbReference type="ARBA" id="ARBA00009186"/>
    </source>
</evidence>
<dbReference type="EMBL" id="CP006868">
    <property type="protein sequence ID" value="UXD22510.1"/>
    <property type="molecule type" value="Genomic_DNA"/>
</dbReference>